<evidence type="ECO:0000313" key="1">
    <source>
        <dbReference type="EMBL" id="MEQ2281534.1"/>
    </source>
</evidence>
<reference evidence="1 2" key="1">
    <citation type="submission" date="2021-06" db="EMBL/GenBank/DDBJ databases">
        <authorList>
            <person name="Palmer J.M."/>
        </authorList>
    </citation>
    <scope>NUCLEOTIDE SEQUENCE [LARGE SCALE GENOMIC DNA]</scope>
    <source>
        <strain evidence="1 2">AS_MEX2019</strain>
        <tissue evidence="1">Muscle</tissue>
    </source>
</reference>
<dbReference type="EMBL" id="JAHRIP010003914">
    <property type="protein sequence ID" value="MEQ2281534.1"/>
    <property type="molecule type" value="Genomic_DNA"/>
</dbReference>
<organism evidence="1 2">
    <name type="scientific">Ameca splendens</name>
    <dbReference type="NCBI Taxonomy" id="208324"/>
    <lineage>
        <taxon>Eukaryota</taxon>
        <taxon>Metazoa</taxon>
        <taxon>Chordata</taxon>
        <taxon>Craniata</taxon>
        <taxon>Vertebrata</taxon>
        <taxon>Euteleostomi</taxon>
        <taxon>Actinopterygii</taxon>
        <taxon>Neopterygii</taxon>
        <taxon>Teleostei</taxon>
        <taxon>Neoteleostei</taxon>
        <taxon>Acanthomorphata</taxon>
        <taxon>Ovalentaria</taxon>
        <taxon>Atherinomorphae</taxon>
        <taxon>Cyprinodontiformes</taxon>
        <taxon>Goodeidae</taxon>
        <taxon>Ameca</taxon>
    </lineage>
</organism>
<dbReference type="Proteomes" id="UP001469553">
    <property type="component" value="Unassembled WGS sequence"/>
</dbReference>
<name>A0ABV0XJ85_9TELE</name>
<sequence length="110" mass="12248">QRLQGCNYLAWRIRGLKAAAAVIPHDNHTDFQKNNPVHKLTEEELLAFTSSQTYSPRCHSRTLQPNQSVLEIVLEHHVICHLGGVALTMSAYDPIGSSGTRRSSFIPTLV</sequence>
<evidence type="ECO:0000313" key="2">
    <source>
        <dbReference type="Proteomes" id="UP001469553"/>
    </source>
</evidence>
<feature type="non-terminal residue" evidence="1">
    <location>
        <position position="1"/>
    </location>
</feature>
<proteinExistence type="predicted"/>
<keyword evidence="2" id="KW-1185">Reference proteome</keyword>
<protein>
    <submittedName>
        <fullName evidence="1">Uncharacterized protein</fullName>
    </submittedName>
</protein>
<comment type="caution">
    <text evidence="1">The sequence shown here is derived from an EMBL/GenBank/DDBJ whole genome shotgun (WGS) entry which is preliminary data.</text>
</comment>
<accession>A0ABV0XJ85</accession>
<gene>
    <name evidence="1" type="ORF">AMECASPLE_031458</name>
</gene>